<evidence type="ECO:0000313" key="15">
    <source>
        <dbReference type="Proteomes" id="UP000198790"/>
    </source>
</evidence>
<feature type="domain" description="Alanine dehydrogenase/pyridine nucleotide transhydrogenase NAD(H)-binding" evidence="12">
    <location>
        <begin position="168"/>
        <end position="329"/>
    </location>
</feature>
<evidence type="ECO:0000256" key="1">
    <source>
        <dbReference type="ARBA" id="ARBA00004884"/>
    </source>
</evidence>
<feature type="domain" description="Alanine dehydrogenase/pyridine nucleotide transhydrogenase N-terminal" evidence="13">
    <location>
        <begin position="4"/>
        <end position="137"/>
    </location>
</feature>
<dbReference type="AlphaFoldDB" id="A0A1I0VUG6"/>
<evidence type="ECO:0000259" key="12">
    <source>
        <dbReference type="SMART" id="SM01002"/>
    </source>
</evidence>
<dbReference type="SUPFAM" id="SSF52283">
    <property type="entry name" value="Formate/glycerate dehydrogenase catalytic domain-like"/>
    <property type="match status" value="1"/>
</dbReference>
<evidence type="ECO:0000256" key="8">
    <source>
        <dbReference type="ARBA" id="ARBA00033228"/>
    </source>
</evidence>
<evidence type="ECO:0000259" key="13">
    <source>
        <dbReference type="SMART" id="SM01003"/>
    </source>
</evidence>
<evidence type="ECO:0000313" key="14">
    <source>
        <dbReference type="EMBL" id="SFA79994.1"/>
    </source>
</evidence>
<dbReference type="OrthoDB" id="1141481at2"/>
<evidence type="ECO:0000256" key="2">
    <source>
        <dbReference type="ARBA" id="ARBA00011245"/>
    </source>
</evidence>
<dbReference type="SMART" id="SM01003">
    <property type="entry name" value="AlaDh_PNT_N"/>
    <property type="match status" value="1"/>
</dbReference>
<evidence type="ECO:0000256" key="3">
    <source>
        <dbReference type="ARBA" id="ARBA00012847"/>
    </source>
</evidence>
<evidence type="ECO:0000256" key="4">
    <source>
        <dbReference type="ARBA" id="ARBA00021221"/>
    </source>
</evidence>
<dbReference type="EC" id="1.5.1.7" evidence="3"/>
<dbReference type="EMBL" id="FOKK01000001">
    <property type="protein sequence ID" value="SFA79994.1"/>
    <property type="molecule type" value="Genomic_DNA"/>
</dbReference>
<keyword evidence="15" id="KW-1185">Reference proteome</keyword>
<dbReference type="InterPro" id="IPR007886">
    <property type="entry name" value="AlaDH/PNT_N"/>
</dbReference>
<feature type="active site" description="Proton donor" evidence="10">
    <location>
        <position position="91"/>
    </location>
</feature>
<gene>
    <name evidence="14" type="ORF">SAMN04489723_101384</name>
</gene>
<feature type="binding site" evidence="11">
    <location>
        <begin position="187"/>
        <end position="188"/>
    </location>
    <ligand>
        <name>NAD(+)</name>
        <dbReference type="ChEBI" id="CHEBI:57540"/>
    </ligand>
</feature>
<feature type="binding site" evidence="11">
    <location>
        <position position="268"/>
    </location>
    <ligand>
        <name>NAD(+)</name>
        <dbReference type="ChEBI" id="CHEBI:57540"/>
    </ligand>
</feature>
<sequence>MKIGIIREGKNPPDKRVPFTPDQLRAIQKEHAGKITIQVQSSSFRAFSDQEYLDAGIDVFEDISDSDVLFGVKEVPVDQLIDGKTYFFFSHTIKKQKSNRKLLKAVLEKNIRLIDYEALKDEEGKRVVAFGRWAGIVGAYNAFWTYGKKTDLFEIKRANECVDLKDLHLELSKVQLPPVKIILTGSGRVGNGAKEVLNSLKIREVSAHDFLHMYFDEPVYVKLSSADYNRRKSDGGFDKEEFYSFPEKYESHFQKFAEAGEMLISGAYWDPDAPRLFELKDIAAEDFQLSVIADVSCDVGGPIPTTITSSTIADPVFDVDRQSGEKIQAFGKQTSISVMAIDNLPCELPRESSKEFGIQLCNWVIPALLEENSGILERATIARDGDLTIEFMYLTDFVTEHE</sequence>
<dbReference type="InterPro" id="IPR051168">
    <property type="entry name" value="AASS"/>
</dbReference>
<keyword evidence="11" id="KW-0520">NAD</keyword>
<keyword evidence="7" id="KW-1015">Disulfide bond</keyword>
<keyword evidence="5" id="KW-0028">Amino-acid biosynthesis</keyword>
<dbReference type="Pfam" id="PF05222">
    <property type="entry name" value="AlaDh_PNT_N"/>
    <property type="match status" value="1"/>
</dbReference>
<evidence type="ECO:0000256" key="9">
    <source>
        <dbReference type="ARBA" id="ARBA00047860"/>
    </source>
</evidence>
<dbReference type="InterPro" id="IPR027281">
    <property type="entry name" value="Lys1"/>
</dbReference>
<feature type="active site" description="Proton acceptor" evidence="10">
    <location>
        <position position="73"/>
    </location>
</feature>
<protein>
    <recommendedName>
        <fullName evidence="4">Saccharopine dehydrogenase [NAD(+), L-lysine-forming]</fullName>
        <ecNumber evidence="3">1.5.1.7</ecNumber>
    </recommendedName>
    <alternativeName>
        <fullName evidence="8">Lysine--2-oxoglutarate reductase</fullName>
    </alternativeName>
</protein>
<evidence type="ECO:0000256" key="5">
    <source>
        <dbReference type="ARBA" id="ARBA00022605"/>
    </source>
</evidence>
<evidence type="ECO:0000256" key="11">
    <source>
        <dbReference type="PIRSR" id="PIRSR018250-3"/>
    </source>
</evidence>
<dbReference type="CDD" id="cd05199">
    <property type="entry name" value="SDH_like"/>
    <property type="match status" value="1"/>
</dbReference>
<dbReference type="GO" id="GO:0019878">
    <property type="term" value="P:lysine biosynthetic process via aminoadipic acid"/>
    <property type="evidence" value="ECO:0007669"/>
    <property type="project" value="UniProtKB-UniPathway"/>
</dbReference>
<comment type="pathway">
    <text evidence="1">Amino-acid biosynthesis; L-lysine biosynthesis via AAA pathway; L-lysine from L-alpha-aminoadipate (fungal route): step 3/3.</text>
</comment>
<evidence type="ECO:0000256" key="6">
    <source>
        <dbReference type="ARBA" id="ARBA00023002"/>
    </source>
</evidence>
<name>A0A1I0VUG6_9BACT</name>
<comment type="subunit">
    <text evidence="2">Monomer.</text>
</comment>
<dbReference type="InterPro" id="IPR007698">
    <property type="entry name" value="AlaDH/PNT_NAD(H)-bd"/>
</dbReference>
<dbReference type="Proteomes" id="UP000198790">
    <property type="component" value="Unassembled WGS sequence"/>
</dbReference>
<dbReference type="SMART" id="SM01002">
    <property type="entry name" value="AlaDh_PNT_C"/>
    <property type="match status" value="1"/>
</dbReference>
<dbReference type="Gene3D" id="3.40.50.720">
    <property type="entry name" value="NAD(P)-binding Rossmann-like Domain"/>
    <property type="match status" value="2"/>
</dbReference>
<dbReference type="PANTHER" id="PTHR11133">
    <property type="entry name" value="SACCHAROPINE DEHYDROGENASE"/>
    <property type="match status" value="1"/>
</dbReference>
<organism evidence="14 15">
    <name type="scientific">Algoriphagus aquimarinus</name>
    <dbReference type="NCBI Taxonomy" id="237018"/>
    <lineage>
        <taxon>Bacteria</taxon>
        <taxon>Pseudomonadati</taxon>
        <taxon>Bacteroidota</taxon>
        <taxon>Cytophagia</taxon>
        <taxon>Cytophagales</taxon>
        <taxon>Cyclobacteriaceae</taxon>
        <taxon>Algoriphagus</taxon>
    </lineage>
</organism>
<proteinExistence type="predicted"/>
<keyword evidence="6" id="KW-0560">Oxidoreductase</keyword>
<feature type="binding site" evidence="11">
    <location>
        <begin position="341"/>
        <end position="344"/>
    </location>
    <ligand>
        <name>NAD(+)</name>
        <dbReference type="ChEBI" id="CHEBI:57540"/>
    </ligand>
</feature>
<evidence type="ECO:0000256" key="7">
    <source>
        <dbReference type="ARBA" id="ARBA00023157"/>
    </source>
</evidence>
<feature type="binding site" evidence="11">
    <location>
        <position position="227"/>
    </location>
    <ligand>
        <name>NAD(+)</name>
        <dbReference type="ChEBI" id="CHEBI:57540"/>
    </ligand>
</feature>
<evidence type="ECO:0000256" key="10">
    <source>
        <dbReference type="PIRSR" id="PIRSR018250-1"/>
    </source>
</evidence>
<reference evidence="14 15" key="1">
    <citation type="submission" date="2016-10" db="EMBL/GenBank/DDBJ databases">
        <authorList>
            <person name="de Groot N.N."/>
        </authorList>
    </citation>
    <scope>NUCLEOTIDE SEQUENCE [LARGE SCALE GENOMIC DNA]</scope>
    <source>
        <strain evidence="14 15">DSM 23399</strain>
    </source>
</reference>
<feature type="binding site" evidence="11">
    <location>
        <position position="295"/>
    </location>
    <ligand>
        <name>NAD(+)</name>
        <dbReference type="ChEBI" id="CHEBI:57540"/>
    </ligand>
</feature>
<dbReference type="GO" id="GO:0004754">
    <property type="term" value="F:saccharopine dehydrogenase (NAD+, L-lysine-forming) activity"/>
    <property type="evidence" value="ECO:0007669"/>
    <property type="project" value="UniProtKB-EC"/>
</dbReference>
<comment type="catalytic activity">
    <reaction evidence="9">
        <text>L-saccharopine + NAD(+) + H2O = L-lysine + 2-oxoglutarate + NADH + H(+)</text>
        <dbReference type="Rhea" id="RHEA:12440"/>
        <dbReference type="ChEBI" id="CHEBI:15377"/>
        <dbReference type="ChEBI" id="CHEBI:15378"/>
        <dbReference type="ChEBI" id="CHEBI:16810"/>
        <dbReference type="ChEBI" id="CHEBI:32551"/>
        <dbReference type="ChEBI" id="CHEBI:57540"/>
        <dbReference type="ChEBI" id="CHEBI:57945"/>
        <dbReference type="ChEBI" id="CHEBI:57951"/>
        <dbReference type="EC" id="1.5.1.7"/>
    </reaction>
</comment>
<dbReference type="UniPathway" id="UPA00033">
    <property type="reaction ID" value="UER00034"/>
</dbReference>
<dbReference type="STRING" id="237018.SAMN04489723_101384"/>
<dbReference type="RefSeq" id="WP_092894477.1">
    <property type="nucleotide sequence ID" value="NZ_FOKK01000001.1"/>
</dbReference>
<dbReference type="PIRSF" id="PIRSF018250">
    <property type="entry name" value="Saccharopine_DH_Lys"/>
    <property type="match status" value="1"/>
</dbReference>
<accession>A0A1I0VUG6</accession>
<dbReference type="PANTHER" id="PTHR11133:SF22">
    <property type="entry name" value="ALPHA-AMINOADIPIC SEMIALDEHYDE SYNTHASE, MITOCHONDRIAL"/>
    <property type="match status" value="1"/>
</dbReference>